<dbReference type="InterPro" id="IPR011992">
    <property type="entry name" value="EF-hand-dom_pair"/>
</dbReference>
<dbReference type="RefSeq" id="WP_117485338.1">
    <property type="nucleotide sequence ID" value="NZ_QVIG01000001.1"/>
</dbReference>
<feature type="region of interest" description="Disordered" evidence="1">
    <location>
        <begin position="157"/>
        <end position="176"/>
    </location>
</feature>
<feature type="domain" description="EF-hand" evidence="2">
    <location>
        <begin position="1"/>
        <end position="36"/>
    </location>
</feature>
<dbReference type="Pfam" id="PF13202">
    <property type="entry name" value="EF-hand_5"/>
    <property type="match status" value="1"/>
</dbReference>
<sequence length="176" mass="18641">MSDEAKRRIFAMLDTDGDGVISHDEYLARVDRAASAFGRGPYDPLVAAARATHEEVFRQMDGDGDGGVTFEEYRAWAGHEAFEETCRPALGSLFDLADGDGDGRVTRGEFARLRAASGNPPEGAAAAFDALDTGGEGTVERAVYLVAIHDFLTTGSSPMAGAYGDGRPGPREPAVR</sequence>
<dbReference type="PROSITE" id="PS50222">
    <property type="entry name" value="EF_HAND_2"/>
    <property type="match status" value="3"/>
</dbReference>
<dbReference type="InterPro" id="IPR018247">
    <property type="entry name" value="EF_Hand_1_Ca_BS"/>
</dbReference>
<dbReference type="PANTHER" id="PTHR23064">
    <property type="entry name" value="TROPONIN"/>
    <property type="match status" value="1"/>
</dbReference>
<proteinExistence type="predicted"/>
<dbReference type="GO" id="GO:0005509">
    <property type="term" value="F:calcium ion binding"/>
    <property type="evidence" value="ECO:0007669"/>
    <property type="project" value="InterPro"/>
</dbReference>
<dbReference type="SUPFAM" id="SSF47473">
    <property type="entry name" value="EF-hand"/>
    <property type="match status" value="1"/>
</dbReference>
<dbReference type="PROSITE" id="PS00018">
    <property type="entry name" value="EF_HAND_1"/>
    <property type="match status" value="2"/>
</dbReference>
<accession>A0A372ZME1</accession>
<dbReference type="Proteomes" id="UP000263377">
    <property type="component" value="Unassembled WGS sequence"/>
</dbReference>
<feature type="domain" description="EF-hand" evidence="2">
    <location>
        <begin position="48"/>
        <end position="83"/>
    </location>
</feature>
<evidence type="ECO:0000313" key="4">
    <source>
        <dbReference type="Proteomes" id="UP000263377"/>
    </source>
</evidence>
<dbReference type="SMART" id="SM00054">
    <property type="entry name" value="EFh"/>
    <property type="match status" value="3"/>
</dbReference>
<protein>
    <submittedName>
        <fullName evidence="3">EF-hand domain-containing protein</fullName>
    </submittedName>
</protein>
<keyword evidence="4" id="KW-1185">Reference proteome</keyword>
<comment type="caution">
    <text evidence="3">The sequence shown here is derived from an EMBL/GenBank/DDBJ whole genome shotgun (WGS) entry which is preliminary data.</text>
</comment>
<evidence type="ECO:0000313" key="3">
    <source>
        <dbReference type="EMBL" id="RGD56744.1"/>
    </source>
</evidence>
<evidence type="ECO:0000256" key="1">
    <source>
        <dbReference type="SAM" id="MobiDB-lite"/>
    </source>
</evidence>
<dbReference type="EMBL" id="QVIG01000001">
    <property type="protein sequence ID" value="RGD56744.1"/>
    <property type="molecule type" value="Genomic_DNA"/>
</dbReference>
<organism evidence="3 4">
    <name type="scientific">Kitasatospora xanthocidica</name>
    <dbReference type="NCBI Taxonomy" id="83382"/>
    <lineage>
        <taxon>Bacteria</taxon>
        <taxon>Bacillati</taxon>
        <taxon>Actinomycetota</taxon>
        <taxon>Actinomycetes</taxon>
        <taxon>Kitasatosporales</taxon>
        <taxon>Streptomycetaceae</taxon>
        <taxon>Kitasatospora</taxon>
    </lineage>
</organism>
<dbReference type="CDD" id="cd00051">
    <property type="entry name" value="EFh"/>
    <property type="match status" value="2"/>
</dbReference>
<name>A0A372ZME1_9ACTN</name>
<evidence type="ECO:0000259" key="2">
    <source>
        <dbReference type="PROSITE" id="PS50222"/>
    </source>
</evidence>
<dbReference type="Gene3D" id="1.10.238.10">
    <property type="entry name" value="EF-hand"/>
    <property type="match status" value="1"/>
</dbReference>
<reference evidence="3 4" key="1">
    <citation type="submission" date="2018-08" db="EMBL/GenBank/DDBJ databases">
        <title>Diversity &amp; Physiological Properties of Lignin-Decomposing Actinobacteria from Soil.</title>
        <authorList>
            <person name="Roh S.G."/>
            <person name="Kim S.B."/>
        </authorList>
    </citation>
    <scope>NUCLEOTIDE SEQUENCE [LARGE SCALE GENOMIC DNA]</scope>
    <source>
        <strain evidence="3 4">MMS17-GH009</strain>
    </source>
</reference>
<dbReference type="AlphaFoldDB" id="A0A372ZME1"/>
<dbReference type="InterPro" id="IPR052591">
    <property type="entry name" value="CML21-like"/>
</dbReference>
<dbReference type="InterPro" id="IPR002048">
    <property type="entry name" value="EF_hand_dom"/>
</dbReference>
<feature type="domain" description="EF-hand" evidence="2">
    <location>
        <begin position="85"/>
        <end position="120"/>
    </location>
</feature>
<gene>
    <name evidence="3" type="ORF">DR950_02115</name>
</gene>
<dbReference type="Pfam" id="PF13499">
    <property type="entry name" value="EF-hand_7"/>
    <property type="match status" value="1"/>
</dbReference>